<evidence type="ECO:0000313" key="5">
    <source>
        <dbReference type="Proteomes" id="UP000217103"/>
    </source>
</evidence>
<feature type="signal peptide" evidence="2">
    <location>
        <begin position="1"/>
        <end position="39"/>
    </location>
</feature>
<dbReference type="OrthoDB" id="9796191at2"/>
<feature type="region of interest" description="Disordered" evidence="1">
    <location>
        <begin position="47"/>
        <end position="78"/>
    </location>
</feature>
<keyword evidence="2" id="KW-0732">Signal</keyword>
<feature type="compositionally biased region" description="Basic and acidic residues" evidence="1">
    <location>
        <begin position="59"/>
        <end position="69"/>
    </location>
</feature>
<dbReference type="STRING" id="35622.SAMN04489764_2652"/>
<dbReference type="InterPro" id="IPR023346">
    <property type="entry name" value="Lysozyme-like_dom_sf"/>
</dbReference>
<dbReference type="RefSeq" id="WP_093259305.1">
    <property type="nucleotide sequence ID" value="NZ_FNKK01000002.1"/>
</dbReference>
<dbReference type="EMBL" id="FNKK01000002">
    <property type="protein sequence ID" value="SDQ92780.1"/>
    <property type="molecule type" value="Genomic_DNA"/>
</dbReference>
<dbReference type="InterPro" id="IPR008258">
    <property type="entry name" value="Transglycosylase_SLT_dom_1"/>
</dbReference>
<protein>
    <submittedName>
        <fullName evidence="4">Transglycosylase SLT domain-containing protein</fullName>
    </submittedName>
</protein>
<evidence type="ECO:0000313" key="4">
    <source>
        <dbReference type="EMBL" id="SDQ92780.1"/>
    </source>
</evidence>
<evidence type="ECO:0000256" key="2">
    <source>
        <dbReference type="SAM" id="SignalP"/>
    </source>
</evidence>
<dbReference type="Proteomes" id="UP000217103">
    <property type="component" value="Unassembled WGS sequence"/>
</dbReference>
<evidence type="ECO:0000259" key="3">
    <source>
        <dbReference type="Pfam" id="PF01464"/>
    </source>
</evidence>
<organism evidence="4 5">
    <name type="scientific">Thermostaphylospora chromogena</name>
    <dbReference type="NCBI Taxonomy" id="35622"/>
    <lineage>
        <taxon>Bacteria</taxon>
        <taxon>Bacillati</taxon>
        <taxon>Actinomycetota</taxon>
        <taxon>Actinomycetes</taxon>
        <taxon>Streptosporangiales</taxon>
        <taxon>Thermomonosporaceae</taxon>
        <taxon>Thermostaphylospora</taxon>
    </lineage>
</organism>
<dbReference type="Gene3D" id="1.10.530.10">
    <property type="match status" value="1"/>
</dbReference>
<dbReference type="CDD" id="cd13399">
    <property type="entry name" value="Slt35-like"/>
    <property type="match status" value="1"/>
</dbReference>
<dbReference type="SUPFAM" id="SSF53955">
    <property type="entry name" value="Lysozyme-like"/>
    <property type="match status" value="1"/>
</dbReference>
<sequence>MFRPAPRLRTGRRPRGGPPAACLLAAALAACACAPGAPAAAPETTVTSAAAAPATPDADALRRADRPELPDPDAPIPKNAARVAKDLEETTAALYDAVDAWVDGGAKTPPPEPVALLALHHQRIHRALARRPALAERVFDRLPERLARSARDNVTAIRGLLSLARPTDDPDRFRIRPPRPPGELMRHFKRAERRFGVAWEVLAAVMFVETKFGRVRSPSHTGAKGPMQFMPRTWEAYGMGGDIHDTGDAVLAAANYLRASGAPRDYRRALYAYNHSYAYVDAVQAYARQIKRDRRAYYAYYNWQVFILTTKGERRVSGPGIG</sequence>
<feature type="domain" description="Transglycosylase SLT" evidence="3">
    <location>
        <begin position="188"/>
        <end position="288"/>
    </location>
</feature>
<proteinExistence type="predicted"/>
<feature type="compositionally biased region" description="Low complexity" evidence="1">
    <location>
        <begin position="47"/>
        <end position="58"/>
    </location>
</feature>
<dbReference type="PROSITE" id="PS51257">
    <property type="entry name" value="PROKAR_LIPOPROTEIN"/>
    <property type="match status" value="1"/>
</dbReference>
<name>A0A1H1EVQ8_9ACTN</name>
<reference evidence="4 5" key="1">
    <citation type="submission" date="2016-10" db="EMBL/GenBank/DDBJ databases">
        <authorList>
            <person name="de Groot N.N."/>
        </authorList>
    </citation>
    <scope>NUCLEOTIDE SEQUENCE [LARGE SCALE GENOMIC DNA]</scope>
    <source>
        <strain evidence="4 5">DSM 43794</strain>
    </source>
</reference>
<dbReference type="AlphaFoldDB" id="A0A1H1EVQ8"/>
<accession>A0A1H1EVQ8</accession>
<gene>
    <name evidence="4" type="ORF">SAMN04489764_2652</name>
</gene>
<feature type="chain" id="PRO_5011456194" evidence="2">
    <location>
        <begin position="40"/>
        <end position="322"/>
    </location>
</feature>
<evidence type="ECO:0000256" key="1">
    <source>
        <dbReference type="SAM" id="MobiDB-lite"/>
    </source>
</evidence>
<dbReference type="Pfam" id="PF01464">
    <property type="entry name" value="SLT"/>
    <property type="match status" value="1"/>
</dbReference>
<keyword evidence="5" id="KW-1185">Reference proteome</keyword>